<evidence type="ECO:0000313" key="4">
    <source>
        <dbReference type="EMBL" id="JAG65551.1"/>
    </source>
</evidence>
<proteinExistence type="inferred from homology"/>
<dbReference type="AlphaFoldDB" id="A0A0K8TJI3"/>
<dbReference type="SUPFAM" id="SSF50494">
    <property type="entry name" value="Trypsin-like serine proteases"/>
    <property type="match status" value="1"/>
</dbReference>
<dbReference type="Pfam" id="PF00089">
    <property type="entry name" value="Trypsin"/>
    <property type="match status" value="1"/>
</dbReference>
<organism evidence="4">
    <name type="scientific">Lygus hesperus</name>
    <name type="common">Western plant bug</name>
    <dbReference type="NCBI Taxonomy" id="30085"/>
    <lineage>
        <taxon>Eukaryota</taxon>
        <taxon>Metazoa</taxon>
        <taxon>Ecdysozoa</taxon>
        <taxon>Arthropoda</taxon>
        <taxon>Hexapoda</taxon>
        <taxon>Insecta</taxon>
        <taxon>Pterygota</taxon>
        <taxon>Neoptera</taxon>
        <taxon>Paraneoptera</taxon>
        <taxon>Hemiptera</taxon>
        <taxon>Heteroptera</taxon>
        <taxon>Panheteroptera</taxon>
        <taxon>Cimicomorpha</taxon>
        <taxon>Miridae</taxon>
        <taxon>Mirini</taxon>
        <taxon>Lygus</taxon>
    </lineage>
</organism>
<dbReference type="PANTHER" id="PTHR24256">
    <property type="entry name" value="TRYPTASE-RELATED"/>
    <property type="match status" value="1"/>
</dbReference>
<comment type="similarity">
    <text evidence="2">Belongs to the peptidase S1 family. CLIP subfamily.</text>
</comment>
<sequence>AEFDGNGEVVRAHDEQYVRVFAGTIYSNLVPDENQQHRVPDLILLHPSCRHSDFFTNFDFAVLRLQLPFFPSPSLVHFEMETESDPVLKALALKMNTNGLCTVVGWGAQTVNYSDDYINASSTLKKTQVQLIDWKECSYRLCRYPKRFCDVFVFHLGAICVVPYYHSSNCKGDNGGALICGSQIFGFAST</sequence>
<dbReference type="InterPro" id="IPR043504">
    <property type="entry name" value="Peptidase_S1_PA_chymotrypsin"/>
</dbReference>
<protein>
    <recommendedName>
        <fullName evidence="3">Peptidase S1 domain-containing protein</fullName>
    </recommendedName>
</protein>
<accession>A0A0K8TJI3</accession>
<dbReference type="InterPro" id="IPR051487">
    <property type="entry name" value="Ser/Thr_Proteases_Immune/Dev"/>
</dbReference>
<name>A0A0K8TJI3_LYGHE</name>
<feature type="domain" description="Peptidase S1" evidence="3">
    <location>
        <begin position="1"/>
        <end position="190"/>
    </location>
</feature>
<dbReference type="InterPro" id="IPR009003">
    <property type="entry name" value="Peptidase_S1_PA"/>
</dbReference>
<keyword evidence="1" id="KW-1015">Disulfide bond</keyword>
<dbReference type="PROSITE" id="PS50240">
    <property type="entry name" value="TRYPSIN_DOM"/>
    <property type="match status" value="1"/>
</dbReference>
<evidence type="ECO:0000256" key="2">
    <source>
        <dbReference type="ARBA" id="ARBA00024195"/>
    </source>
</evidence>
<reference evidence="4" key="1">
    <citation type="submission" date="2014-09" db="EMBL/GenBank/DDBJ databases">
        <authorList>
            <person name="Magalhaes I.L.F."/>
            <person name="Oliveira U."/>
            <person name="Santos F.R."/>
            <person name="Vidigal T.H.D.A."/>
            <person name="Brescovit A.D."/>
            <person name="Santos A.J."/>
        </authorList>
    </citation>
    <scope>NUCLEOTIDE SEQUENCE</scope>
</reference>
<dbReference type="Gene3D" id="2.40.10.10">
    <property type="entry name" value="Trypsin-like serine proteases"/>
    <property type="match status" value="1"/>
</dbReference>
<dbReference type="EMBL" id="GBRD01000270">
    <property type="protein sequence ID" value="JAG65551.1"/>
    <property type="molecule type" value="Transcribed_RNA"/>
</dbReference>
<evidence type="ECO:0000256" key="1">
    <source>
        <dbReference type="ARBA" id="ARBA00023157"/>
    </source>
</evidence>
<feature type="non-terminal residue" evidence="4">
    <location>
        <position position="190"/>
    </location>
</feature>
<dbReference type="GO" id="GO:0006508">
    <property type="term" value="P:proteolysis"/>
    <property type="evidence" value="ECO:0007669"/>
    <property type="project" value="InterPro"/>
</dbReference>
<dbReference type="InterPro" id="IPR001254">
    <property type="entry name" value="Trypsin_dom"/>
</dbReference>
<dbReference type="GO" id="GO:0004252">
    <property type="term" value="F:serine-type endopeptidase activity"/>
    <property type="evidence" value="ECO:0007669"/>
    <property type="project" value="InterPro"/>
</dbReference>
<feature type="non-terminal residue" evidence="4">
    <location>
        <position position="1"/>
    </location>
</feature>
<evidence type="ECO:0000259" key="3">
    <source>
        <dbReference type="PROSITE" id="PS50240"/>
    </source>
</evidence>